<dbReference type="NCBIfam" id="TIGR01439">
    <property type="entry name" value="lp_hng_hel_AbrB"/>
    <property type="match status" value="1"/>
</dbReference>
<dbReference type="InterPro" id="IPR037914">
    <property type="entry name" value="SpoVT-AbrB_sf"/>
</dbReference>
<dbReference type="Pfam" id="PF04014">
    <property type="entry name" value="MazE_antitoxin"/>
    <property type="match status" value="1"/>
</dbReference>
<keyword evidence="4" id="KW-1185">Reference proteome</keyword>
<evidence type="ECO:0000313" key="4">
    <source>
        <dbReference type="Proteomes" id="UP000037660"/>
    </source>
</evidence>
<dbReference type="EMBL" id="BBYR01000036">
    <property type="protein sequence ID" value="GAP36546.1"/>
    <property type="molecule type" value="Genomic_DNA"/>
</dbReference>
<dbReference type="STRING" id="1547922.ISF6_2386"/>
<dbReference type="SMART" id="SM00966">
    <property type="entry name" value="SpoVT_AbrB"/>
    <property type="match status" value="1"/>
</dbReference>
<gene>
    <name evidence="3" type="ORF">ISF6_2386</name>
</gene>
<evidence type="ECO:0000256" key="1">
    <source>
        <dbReference type="PROSITE-ProRule" id="PRU01076"/>
    </source>
</evidence>
<dbReference type="GO" id="GO:0003677">
    <property type="term" value="F:DNA binding"/>
    <property type="evidence" value="ECO:0007669"/>
    <property type="project" value="UniProtKB-UniRule"/>
</dbReference>
<reference evidence="4" key="1">
    <citation type="submission" date="2015-07" db="EMBL/GenBank/DDBJ databases">
        <title>Discovery of a poly(ethylene terephthalate assimilation.</title>
        <authorList>
            <person name="Yoshida S."/>
            <person name="Hiraga K."/>
            <person name="Takehana T."/>
            <person name="Taniguchi I."/>
            <person name="Yamaji H."/>
            <person name="Maeda Y."/>
            <person name="Toyohara K."/>
            <person name="Miyamoto K."/>
            <person name="Kimura Y."/>
            <person name="Oda K."/>
        </authorList>
    </citation>
    <scope>NUCLEOTIDE SEQUENCE [LARGE SCALE GENOMIC DNA]</scope>
    <source>
        <strain evidence="4">NBRC 110686 / TISTR 2288 / 201-F6</strain>
    </source>
</reference>
<name>A0A0K8P1N6_PISS1</name>
<proteinExistence type="predicted"/>
<protein>
    <recommendedName>
        <fullName evidence="2">SpoVT-AbrB domain-containing protein</fullName>
    </recommendedName>
</protein>
<dbReference type="OrthoDB" id="9811597at2"/>
<dbReference type="Proteomes" id="UP000037660">
    <property type="component" value="Unassembled WGS sequence"/>
</dbReference>
<accession>A0A0K8P1N6</accession>
<dbReference type="Gene3D" id="2.10.260.10">
    <property type="match status" value="1"/>
</dbReference>
<feature type="domain" description="SpoVT-AbrB" evidence="2">
    <location>
        <begin position="1"/>
        <end position="46"/>
    </location>
</feature>
<evidence type="ECO:0000313" key="3">
    <source>
        <dbReference type="EMBL" id="GAP36546.1"/>
    </source>
</evidence>
<dbReference type="SUPFAM" id="SSF89447">
    <property type="entry name" value="AbrB/MazE/MraZ-like"/>
    <property type="match status" value="1"/>
</dbReference>
<keyword evidence="1" id="KW-0238">DNA-binding</keyword>
<reference evidence="3 4" key="2">
    <citation type="journal article" date="2016" name="Science">
        <title>A bacterium that degrades and assimilates poly(ethylene terephthalate).</title>
        <authorList>
            <person name="Yoshida S."/>
            <person name="Hiraga K."/>
            <person name="Takehana T."/>
            <person name="Taniguchi I."/>
            <person name="Yamaji H."/>
            <person name="Maeda Y."/>
            <person name="Toyohara K."/>
            <person name="Miyamoto K."/>
            <person name="Kimura Y."/>
            <person name="Oda K."/>
        </authorList>
    </citation>
    <scope>NUCLEOTIDE SEQUENCE [LARGE SCALE GENOMIC DNA]</scope>
    <source>
        <strain evidence="4">NBRC 110686 / TISTR 2288 / 201-F6</strain>
    </source>
</reference>
<dbReference type="AlphaFoldDB" id="A0A0K8P1N6"/>
<comment type="caution">
    <text evidence="3">The sequence shown here is derived from an EMBL/GenBank/DDBJ whole genome shotgun (WGS) entry which is preliminary data.</text>
</comment>
<sequence>MATTLTSKGQVTIPKRIRDTLGLRPGSAVEFSVNAAHEVVIHPPRAAEGGPAAAARDRFDAVRGRADVPWRTDALMKLLRADD</sequence>
<dbReference type="PROSITE" id="PS51740">
    <property type="entry name" value="SPOVT_ABRB"/>
    <property type="match status" value="1"/>
</dbReference>
<dbReference type="InterPro" id="IPR007159">
    <property type="entry name" value="SpoVT-AbrB_dom"/>
</dbReference>
<evidence type="ECO:0000259" key="2">
    <source>
        <dbReference type="PROSITE" id="PS51740"/>
    </source>
</evidence>
<organism evidence="3 4">
    <name type="scientific">Piscinibacter sakaiensis</name>
    <name type="common">Ideonella sakaiensis</name>
    <dbReference type="NCBI Taxonomy" id="1547922"/>
    <lineage>
        <taxon>Bacteria</taxon>
        <taxon>Pseudomonadati</taxon>
        <taxon>Pseudomonadota</taxon>
        <taxon>Betaproteobacteria</taxon>
        <taxon>Burkholderiales</taxon>
        <taxon>Sphaerotilaceae</taxon>
        <taxon>Piscinibacter</taxon>
    </lineage>
</organism>